<dbReference type="EMBL" id="UYRR01029560">
    <property type="protein sequence ID" value="VDK40216.1"/>
    <property type="molecule type" value="Genomic_DNA"/>
</dbReference>
<dbReference type="WBParaSite" id="ASIM_0000980601-mRNA-1">
    <property type="protein sequence ID" value="ASIM_0000980601-mRNA-1"/>
    <property type="gene ID" value="ASIM_0000980601"/>
</dbReference>
<reference evidence="1 2" key="2">
    <citation type="submission" date="2018-11" db="EMBL/GenBank/DDBJ databases">
        <authorList>
            <consortium name="Pathogen Informatics"/>
        </authorList>
    </citation>
    <scope>NUCLEOTIDE SEQUENCE [LARGE SCALE GENOMIC DNA]</scope>
</reference>
<protein>
    <submittedName>
        <fullName evidence="3">Secreted protein</fullName>
    </submittedName>
</protein>
<evidence type="ECO:0000313" key="1">
    <source>
        <dbReference type="EMBL" id="VDK40216.1"/>
    </source>
</evidence>
<sequence>MMSLLLCTVNLARKVGWKCIKLQVRWLGTIKQNIFCVIGQRYEALRRSSDHLLSYRIHNE</sequence>
<dbReference type="Proteomes" id="UP000267096">
    <property type="component" value="Unassembled WGS sequence"/>
</dbReference>
<gene>
    <name evidence="1" type="ORF">ASIM_LOCUS9544</name>
</gene>
<dbReference type="AlphaFoldDB" id="A0A0M3JQ55"/>
<accession>A0A0M3JQ55</accession>
<proteinExistence type="predicted"/>
<keyword evidence="2" id="KW-1185">Reference proteome</keyword>
<organism evidence="3">
    <name type="scientific">Anisakis simplex</name>
    <name type="common">Herring worm</name>
    <dbReference type="NCBI Taxonomy" id="6269"/>
    <lineage>
        <taxon>Eukaryota</taxon>
        <taxon>Metazoa</taxon>
        <taxon>Ecdysozoa</taxon>
        <taxon>Nematoda</taxon>
        <taxon>Chromadorea</taxon>
        <taxon>Rhabditida</taxon>
        <taxon>Spirurina</taxon>
        <taxon>Ascaridomorpha</taxon>
        <taxon>Ascaridoidea</taxon>
        <taxon>Anisakidae</taxon>
        <taxon>Anisakis</taxon>
        <taxon>Anisakis simplex complex</taxon>
    </lineage>
</organism>
<name>A0A0M3JQ55_ANISI</name>
<evidence type="ECO:0000313" key="2">
    <source>
        <dbReference type="Proteomes" id="UP000267096"/>
    </source>
</evidence>
<reference evidence="3" key="1">
    <citation type="submission" date="2017-02" db="UniProtKB">
        <authorList>
            <consortium name="WormBaseParasite"/>
        </authorList>
    </citation>
    <scope>IDENTIFICATION</scope>
</reference>
<evidence type="ECO:0000313" key="3">
    <source>
        <dbReference type="WBParaSite" id="ASIM_0000980601-mRNA-1"/>
    </source>
</evidence>